<proteinExistence type="predicted"/>
<dbReference type="GeneID" id="55811440"/>
<dbReference type="SUPFAM" id="SSF52949">
    <property type="entry name" value="Macro domain-like"/>
    <property type="match status" value="1"/>
</dbReference>
<dbReference type="RefSeq" id="YP_009882144.1">
    <property type="nucleotide sequence ID" value="NC_049445.1"/>
</dbReference>
<dbReference type="Pfam" id="PF01661">
    <property type="entry name" value="Macro"/>
    <property type="match status" value="1"/>
</dbReference>
<dbReference type="EMBL" id="MK278860">
    <property type="protein sequence ID" value="AZU98648.1"/>
    <property type="molecule type" value="Genomic_DNA"/>
</dbReference>
<dbReference type="PROSITE" id="PS51154">
    <property type="entry name" value="MACRO"/>
    <property type="match status" value="1"/>
</dbReference>
<dbReference type="InterPro" id="IPR050892">
    <property type="entry name" value="ADP-ribose_metab_enzymes"/>
</dbReference>
<dbReference type="Gene3D" id="3.40.220.10">
    <property type="entry name" value="Leucine Aminopeptidase, subunit E, domain 1"/>
    <property type="match status" value="1"/>
</dbReference>
<sequence length="147" mass="16117">MIKQYVNYDLLDAFEHNDFDAIVHGCNCFHTMGAGIAGAIAKRFPVAVEADKKTEYGDWSKLGDVSIATTVNGDIINAYTQYRPGKCPTHQLYENIRAAFTLINSKYAGKSLGIPKIGAGIAGGNWQEIAEIINDVTPDVKIYVLYI</sequence>
<protein>
    <recommendedName>
        <fullName evidence="1">Macro domain-containing protein</fullName>
    </recommendedName>
</protein>
<dbReference type="KEGG" id="vg:55811440"/>
<dbReference type="PANTHER" id="PTHR12521">
    <property type="entry name" value="PROTEIN C6ORF130"/>
    <property type="match status" value="1"/>
</dbReference>
<evidence type="ECO:0000313" key="2">
    <source>
        <dbReference type="EMBL" id="AZU98648.1"/>
    </source>
</evidence>
<dbReference type="InterPro" id="IPR002589">
    <property type="entry name" value="Macro_dom"/>
</dbReference>
<keyword evidence="3" id="KW-1185">Reference proteome</keyword>
<dbReference type="InterPro" id="IPR043472">
    <property type="entry name" value="Macro_dom-like"/>
</dbReference>
<evidence type="ECO:0000259" key="1">
    <source>
        <dbReference type="PROSITE" id="PS51154"/>
    </source>
</evidence>
<dbReference type="Proteomes" id="UP000287416">
    <property type="component" value="Segment"/>
</dbReference>
<dbReference type="GO" id="GO:0140291">
    <property type="term" value="P:peptidyl-glutamate ADP-deribosylation"/>
    <property type="evidence" value="ECO:0007669"/>
    <property type="project" value="TreeGrafter"/>
</dbReference>
<reference evidence="2 3" key="1">
    <citation type="submission" date="2018-12" db="EMBL/GenBank/DDBJ databases">
        <title>Successful treatment of antibiotic resistant microbial bone infection with bacteriophages.</title>
        <authorList>
            <person name="Nir-Paz R."/>
            <person name="Gelman D."/>
            <person name="Khouri A."/>
            <person name="Sisson B.M."/>
            <person name="Fackler J."/>
            <person name="Oren S.A."/>
            <person name="Khalifa L."/>
            <person name="Rimon A."/>
            <person name="Glazer S.C."/>
            <person name="Moses A.E."/>
            <person name="Yoram W."/>
            <person name="Schooley R.T."/>
            <person name="Hazan R."/>
        </authorList>
    </citation>
    <scope>NUCLEOTIDE SEQUENCE [LARGE SCALE GENOMIC DNA]</scope>
</reference>
<evidence type="ECO:0000313" key="3">
    <source>
        <dbReference type="Proteomes" id="UP000287416"/>
    </source>
</evidence>
<dbReference type="SMART" id="SM00506">
    <property type="entry name" value="A1pp"/>
    <property type="match status" value="1"/>
</dbReference>
<accession>A0A3Q9R7A7</accession>
<organism evidence="2 3">
    <name type="scientific">Acinetobacter phage AbTZA1</name>
    <dbReference type="NCBI Taxonomy" id="2500827"/>
    <lineage>
        <taxon>Viruses</taxon>
        <taxon>Duplodnaviria</taxon>
        <taxon>Heunggongvirae</taxon>
        <taxon>Uroviricota</taxon>
        <taxon>Caudoviricetes</taxon>
        <taxon>Pantevenvirales</taxon>
        <taxon>Straboviridae</taxon>
        <taxon>Twarogvirinae</taxon>
        <taxon>Hadassahvirus</taxon>
        <taxon>Hadassahvirus azbtza1</taxon>
    </lineage>
</organism>
<name>A0A3Q9R7A7_9CAUD</name>
<feature type="domain" description="Macro" evidence="1">
    <location>
        <begin position="1"/>
        <end position="147"/>
    </location>
</feature>
<dbReference type="PANTHER" id="PTHR12521:SF0">
    <property type="entry name" value="ADP-RIBOSE GLYCOHYDROLASE OARD1"/>
    <property type="match status" value="1"/>
</dbReference>